<keyword evidence="4" id="KW-1185">Reference proteome</keyword>
<keyword evidence="2" id="KW-0472">Membrane</keyword>
<dbReference type="Proteomes" id="UP001215598">
    <property type="component" value="Unassembled WGS sequence"/>
</dbReference>
<proteinExistence type="predicted"/>
<keyword evidence="2" id="KW-0812">Transmembrane</keyword>
<reference evidence="3" key="1">
    <citation type="submission" date="2023-03" db="EMBL/GenBank/DDBJ databases">
        <title>Massive genome expansion in bonnet fungi (Mycena s.s.) driven by repeated elements and novel gene families across ecological guilds.</title>
        <authorList>
            <consortium name="Lawrence Berkeley National Laboratory"/>
            <person name="Harder C.B."/>
            <person name="Miyauchi S."/>
            <person name="Viragh M."/>
            <person name="Kuo A."/>
            <person name="Thoen E."/>
            <person name="Andreopoulos B."/>
            <person name="Lu D."/>
            <person name="Skrede I."/>
            <person name="Drula E."/>
            <person name="Henrissat B."/>
            <person name="Morin E."/>
            <person name="Kohler A."/>
            <person name="Barry K."/>
            <person name="LaButti K."/>
            <person name="Morin E."/>
            <person name="Salamov A."/>
            <person name="Lipzen A."/>
            <person name="Mereny Z."/>
            <person name="Hegedus B."/>
            <person name="Baldrian P."/>
            <person name="Stursova M."/>
            <person name="Weitz H."/>
            <person name="Taylor A."/>
            <person name="Grigoriev I.V."/>
            <person name="Nagy L.G."/>
            <person name="Martin F."/>
            <person name="Kauserud H."/>
        </authorList>
    </citation>
    <scope>NUCLEOTIDE SEQUENCE</scope>
    <source>
        <strain evidence="3">CBHHK182m</strain>
    </source>
</reference>
<feature type="transmembrane region" description="Helical" evidence="2">
    <location>
        <begin position="29"/>
        <end position="51"/>
    </location>
</feature>
<evidence type="ECO:0000313" key="3">
    <source>
        <dbReference type="EMBL" id="KAJ7744666.1"/>
    </source>
</evidence>
<accession>A0AAD7IMG8</accession>
<sequence>MRASVSIYEDPEPKSEADVWADGESRTTFYIFLAVSFAATSTIGYIAYSLLGSERGLGALIRPTVIAPPDPSSLAIATHLASAGTEGVASVGWTTAADSIMTTTTHECFEARTHFGRGMHEDGQALVRGDGAQCGIGADVCVYIRKSRRDEHIRATRNPGEGSSPQQQNVRERELATHKVEEKKATLATIHMPPCGYATYFWPVKNRYSYMKYFWPAKNRPTRADEGEKRGNGRNALKDFALELAGPLALPVLPRRRRPPPPAHRDAGQPAGPTPPERPSSRPQSCVPALPSPGYHVLHPARQKAVALALKSKQRGYIAIVAPALVLSQSNSRVKSLRTRRSCRIVSRGLAFCFSKLLFESNCPRDCFFILQRSRPRACRAAYSSSAVTGEVAAMTKTRVEERTGDAKTKREEGDDKEANRFCIGTRACAYSARDGDCLGWVRARSHAQSQRMRLQ</sequence>
<keyword evidence="2" id="KW-1133">Transmembrane helix</keyword>
<feature type="region of interest" description="Disordered" evidence="1">
    <location>
        <begin position="251"/>
        <end position="287"/>
    </location>
</feature>
<comment type="caution">
    <text evidence="3">The sequence shown here is derived from an EMBL/GenBank/DDBJ whole genome shotgun (WGS) entry which is preliminary data.</text>
</comment>
<gene>
    <name evidence="3" type="ORF">B0H16DRAFT_1857497</name>
</gene>
<evidence type="ECO:0000256" key="2">
    <source>
        <dbReference type="SAM" id="Phobius"/>
    </source>
</evidence>
<evidence type="ECO:0000256" key="1">
    <source>
        <dbReference type="SAM" id="MobiDB-lite"/>
    </source>
</evidence>
<evidence type="ECO:0000313" key="4">
    <source>
        <dbReference type="Proteomes" id="UP001215598"/>
    </source>
</evidence>
<dbReference type="AlphaFoldDB" id="A0AAD7IMG8"/>
<protein>
    <submittedName>
        <fullName evidence="3">Uncharacterized protein</fullName>
    </submittedName>
</protein>
<organism evidence="3 4">
    <name type="scientific">Mycena metata</name>
    <dbReference type="NCBI Taxonomy" id="1033252"/>
    <lineage>
        <taxon>Eukaryota</taxon>
        <taxon>Fungi</taxon>
        <taxon>Dikarya</taxon>
        <taxon>Basidiomycota</taxon>
        <taxon>Agaricomycotina</taxon>
        <taxon>Agaricomycetes</taxon>
        <taxon>Agaricomycetidae</taxon>
        <taxon>Agaricales</taxon>
        <taxon>Marasmiineae</taxon>
        <taxon>Mycenaceae</taxon>
        <taxon>Mycena</taxon>
    </lineage>
</organism>
<name>A0AAD7IMG8_9AGAR</name>
<dbReference type="EMBL" id="JARKIB010000086">
    <property type="protein sequence ID" value="KAJ7744666.1"/>
    <property type="molecule type" value="Genomic_DNA"/>
</dbReference>
<feature type="region of interest" description="Disordered" evidence="1">
    <location>
        <begin position="153"/>
        <end position="172"/>
    </location>
</feature>